<sequence length="240" mass="26593">MARKRKEESSPGAPLWLVTYGDMVTLVLTFFVLLFSFSSIDVQKFEMMIMSFQGALGFMPGGKAIQQDAAVFGGQPASQAGESRRVTPNIQQVAQNLRNYLRSEGLDKQVVVRIDQRGVTVSLSDQFLFDSGKAELKPEGMRVLFKIAEFIKDSVPAVAVEGHTDSVPLRGGIYRDNWGLSSARAAAVASYLQYRANFDPRKLQAVGYGPNRPLVPNDTPEHMALNRRVDLVFLSQHPKQ</sequence>
<feature type="domain" description="OmpA-like" evidence="11">
    <location>
        <begin position="116"/>
        <end position="237"/>
    </location>
</feature>
<gene>
    <name evidence="12" type="ORF">C8D99_101205</name>
</gene>
<comment type="similarity">
    <text evidence="3">Belongs to the MotB family.</text>
</comment>
<dbReference type="InterPro" id="IPR036737">
    <property type="entry name" value="OmpA-like_sf"/>
</dbReference>
<organism evidence="12 13">
    <name type="scientific">Aminivibrio pyruvatiphilus</name>
    <dbReference type="NCBI Taxonomy" id="1005740"/>
    <lineage>
        <taxon>Bacteria</taxon>
        <taxon>Thermotogati</taxon>
        <taxon>Synergistota</taxon>
        <taxon>Synergistia</taxon>
        <taxon>Synergistales</taxon>
        <taxon>Aminobacteriaceae</taxon>
        <taxon>Aminivibrio</taxon>
    </lineage>
</organism>
<name>A0A4R8MJ53_9BACT</name>
<keyword evidence="7 9" id="KW-0472">Membrane</keyword>
<evidence type="ECO:0000256" key="2">
    <source>
        <dbReference type="ARBA" id="ARBA00004442"/>
    </source>
</evidence>
<dbReference type="OrthoDB" id="9815217at2"/>
<dbReference type="InterPro" id="IPR050330">
    <property type="entry name" value="Bact_OuterMem_StrucFunc"/>
</dbReference>
<dbReference type="RefSeq" id="WP_133955435.1">
    <property type="nucleotide sequence ID" value="NZ_SORI01000001.1"/>
</dbReference>
<dbReference type="Proteomes" id="UP000295066">
    <property type="component" value="Unassembled WGS sequence"/>
</dbReference>
<dbReference type="GO" id="GO:0009279">
    <property type="term" value="C:cell outer membrane"/>
    <property type="evidence" value="ECO:0007669"/>
    <property type="project" value="UniProtKB-SubCell"/>
</dbReference>
<dbReference type="PROSITE" id="PS51123">
    <property type="entry name" value="OMPA_2"/>
    <property type="match status" value="1"/>
</dbReference>
<dbReference type="SUPFAM" id="SSF103088">
    <property type="entry name" value="OmpA-like"/>
    <property type="match status" value="1"/>
</dbReference>
<accession>A0A4R8MJ53</accession>
<feature type="transmembrane region" description="Helical" evidence="10">
    <location>
        <begin position="20"/>
        <end position="40"/>
    </location>
</feature>
<dbReference type="Pfam" id="PF00691">
    <property type="entry name" value="OmpA"/>
    <property type="match status" value="1"/>
</dbReference>
<protein>
    <submittedName>
        <fullName evidence="12">Chemotaxis protein MotB</fullName>
    </submittedName>
</protein>
<evidence type="ECO:0000256" key="7">
    <source>
        <dbReference type="ARBA" id="ARBA00023136"/>
    </source>
</evidence>
<dbReference type="PANTHER" id="PTHR30329:SF21">
    <property type="entry name" value="LIPOPROTEIN YIAD-RELATED"/>
    <property type="match status" value="1"/>
</dbReference>
<proteinExistence type="inferred from homology"/>
<evidence type="ECO:0000256" key="6">
    <source>
        <dbReference type="ARBA" id="ARBA00022989"/>
    </source>
</evidence>
<dbReference type="InterPro" id="IPR006665">
    <property type="entry name" value="OmpA-like"/>
</dbReference>
<dbReference type="CDD" id="cd07185">
    <property type="entry name" value="OmpA_C-like"/>
    <property type="match status" value="1"/>
</dbReference>
<reference evidence="12 13" key="1">
    <citation type="submission" date="2019-03" db="EMBL/GenBank/DDBJ databases">
        <title>Genomic Encyclopedia of Type Strains, Phase IV (KMG-IV): sequencing the most valuable type-strain genomes for metagenomic binning, comparative biology and taxonomic classification.</title>
        <authorList>
            <person name="Goeker M."/>
        </authorList>
    </citation>
    <scope>NUCLEOTIDE SEQUENCE [LARGE SCALE GENOMIC DNA]</scope>
    <source>
        <strain evidence="12 13">DSM 25964</strain>
    </source>
</reference>
<dbReference type="GO" id="GO:0005886">
    <property type="term" value="C:plasma membrane"/>
    <property type="evidence" value="ECO:0007669"/>
    <property type="project" value="UniProtKB-SubCell"/>
</dbReference>
<dbReference type="InterPro" id="IPR025713">
    <property type="entry name" value="MotB-like_N_dom"/>
</dbReference>
<evidence type="ECO:0000256" key="1">
    <source>
        <dbReference type="ARBA" id="ARBA00004162"/>
    </source>
</evidence>
<evidence type="ECO:0000256" key="8">
    <source>
        <dbReference type="ARBA" id="ARBA00023237"/>
    </source>
</evidence>
<dbReference type="PRINTS" id="PR01021">
    <property type="entry name" value="OMPADOMAIN"/>
</dbReference>
<evidence type="ECO:0000256" key="9">
    <source>
        <dbReference type="PROSITE-ProRule" id="PRU00473"/>
    </source>
</evidence>
<keyword evidence="4" id="KW-1003">Cell membrane</keyword>
<dbReference type="InterPro" id="IPR006664">
    <property type="entry name" value="OMP_bac"/>
</dbReference>
<comment type="caution">
    <text evidence="12">The sequence shown here is derived from an EMBL/GenBank/DDBJ whole genome shotgun (WGS) entry which is preliminary data.</text>
</comment>
<keyword evidence="6 10" id="KW-1133">Transmembrane helix</keyword>
<keyword evidence="13" id="KW-1185">Reference proteome</keyword>
<evidence type="ECO:0000256" key="4">
    <source>
        <dbReference type="ARBA" id="ARBA00022475"/>
    </source>
</evidence>
<dbReference type="Gene3D" id="3.30.1330.60">
    <property type="entry name" value="OmpA-like domain"/>
    <property type="match status" value="1"/>
</dbReference>
<evidence type="ECO:0000256" key="3">
    <source>
        <dbReference type="ARBA" id="ARBA00008914"/>
    </source>
</evidence>
<dbReference type="AlphaFoldDB" id="A0A4R8MJ53"/>
<comment type="subcellular location">
    <subcellularLocation>
        <location evidence="1">Cell membrane</location>
        <topology evidence="1">Single-pass membrane protein</topology>
    </subcellularLocation>
    <subcellularLocation>
        <location evidence="2">Cell outer membrane</location>
    </subcellularLocation>
</comment>
<dbReference type="PANTHER" id="PTHR30329">
    <property type="entry name" value="STATOR ELEMENT OF FLAGELLAR MOTOR COMPLEX"/>
    <property type="match status" value="1"/>
</dbReference>
<evidence type="ECO:0000313" key="12">
    <source>
        <dbReference type="EMBL" id="TDY65058.1"/>
    </source>
</evidence>
<evidence type="ECO:0000256" key="10">
    <source>
        <dbReference type="SAM" id="Phobius"/>
    </source>
</evidence>
<evidence type="ECO:0000259" key="11">
    <source>
        <dbReference type="PROSITE" id="PS51123"/>
    </source>
</evidence>
<dbReference type="EMBL" id="SORI01000001">
    <property type="protein sequence ID" value="TDY65058.1"/>
    <property type="molecule type" value="Genomic_DNA"/>
</dbReference>
<evidence type="ECO:0000256" key="5">
    <source>
        <dbReference type="ARBA" id="ARBA00022692"/>
    </source>
</evidence>
<evidence type="ECO:0000313" key="13">
    <source>
        <dbReference type="Proteomes" id="UP000295066"/>
    </source>
</evidence>
<keyword evidence="5 10" id="KW-0812">Transmembrane</keyword>
<dbReference type="Pfam" id="PF13677">
    <property type="entry name" value="MotB_plug"/>
    <property type="match status" value="1"/>
</dbReference>
<keyword evidence="8" id="KW-0998">Cell outer membrane</keyword>